<dbReference type="SUPFAM" id="SSF55781">
    <property type="entry name" value="GAF domain-like"/>
    <property type="match status" value="3"/>
</dbReference>
<keyword evidence="3" id="KW-1185">Reference proteome</keyword>
<dbReference type="AlphaFoldDB" id="A0AAE3GRC6"/>
<gene>
    <name evidence="2" type="ORF">NJ959_10250</name>
</gene>
<dbReference type="Gene3D" id="3.30.450.40">
    <property type="match status" value="3"/>
</dbReference>
<organism evidence="2 3">
    <name type="scientific">Limnofasciculus baicalensis BBK-W-15</name>
    <dbReference type="NCBI Taxonomy" id="2699891"/>
    <lineage>
        <taxon>Bacteria</taxon>
        <taxon>Bacillati</taxon>
        <taxon>Cyanobacteriota</taxon>
        <taxon>Cyanophyceae</taxon>
        <taxon>Coleofasciculales</taxon>
        <taxon>Coleofasciculaceae</taxon>
        <taxon>Limnofasciculus</taxon>
        <taxon>Limnofasciculus baicalensis</taxon>
    </lineage>
</organism>
<dbReference type="Proteomes" id="UP001204953">
    <property type="component" value="Unassembled WGS sequence"/>
</dbReference>
<dbReference type="InterPro" id="IPR029016">
    <property type="entry name" value="GAF-like_dom_sf"/>
</dbReference>
<dbReference type="RefSeq" id="WP_254011636.1">
    <property type="nucleotide sequence ID" value="NZ_JAMZMM010000078.1"/>
</dbReference>
<evidence type="ECO:0000313" key="3">
    <source>
        <dbReference type="Proteomes" id="UP001204953"/>
    </source>
</evidence>
<name>A0AAE3GRC6_9CYAN</name>
<dbReference type="EMBL" id="JAMZMM010000078">
    <property type="protein sequence ID" value="MCP2728844.1"/>
    <property type="molecule type" value="Genomic_DNA"/>
</dbReference>
<dbReference type="Pfam" id="PF01590">
    <property type="entry name" value="GAF"/>
    <property type="match status" value="1"/>
</dbReference>
<evidence type="ECO:0000313" key="2">
    <source>
        <dbReference type="EMBL" id="MCP2728844.1"/>
    </source>
</evidence>
<proteinExistence type="predicted"/>
<sequence>MSGEQNQEPWNENKLVTLGRVVETLREEENPDVLIETTLNYLHSEFDYSLIWIGLYDRLEHRLFGKGGFAPTNDTTLLKQRFNLLPGDILEQVVIQQRPITIANLQQEMRGGEWRKAAEDFGIQGTILYPLRCKDRCFGVALLGWQGWGISQSSGEKAQFSLLLGGLAAALYQIEVNWQHSSTKRPDQSLFQVLDELLELPSIALRLDKLVSMTQGFISGSRTNVYWYSPERRYFWHRVGSRQTLHKLADLRSTTAGLMVAEASDFYQSMVDGNLVTIGAGKSMLRAESTERLLKRLRSRSLLAAPIQAQGELLGFLSVEDNNPRIWEEVERKYVSAAAQLIGLVVANEKIESLFDLALNDINFAAEIAQAMVQSVSKEVAMKNCSKLLCKRLNAEYVIILQPQKNGHFHPIFSTQPLNRRPLTVPLAPLEPKDRQWLGNKTEAMTIEDLEENLRLPKWKESLSQLGVRSLLLCQMSKRDNSQELLDDLPFLIVGHSTPRTWNRTERALVTTVTHQINLLLTLNHYSDSAKQSLLVYQTLQSGLSTLVLAPSDPVQFERTWIEYLANLLDCPVAALISWTPQNPWATVTTALVQNPRFALAPDLMIPIANNAPIQEALTTRRFVSCSVAQLSPATRKSFSNSGISKLLIIALHQDENPITDILLLCDDKERQWPVNLLPSLETLTQQFTWFRHYRYRLHQQARAGEDLQTLNWYKHRCLEMLHQSVRESVNSLLDLDASRNGKRERGSAGAGEQGIAEAGELGKLPTSEFRGTILSPQPLQLMRNQQLLHQLEATLAMLTPILKDEEWQLATNLGAIPFASILKRSLGRVESLYERRQIGVKVHKPSKLSVFADRLKLECILFELFLTFCCQTPAKTQLHLWYSTLNPEPDPTDSINAPPPLLEFLMGESDSFADCQNAIAMPNPAIASSSIEFPNSMNLTICQNILRSWGGDLEFYQLEKERYLMRFLLRLAN</sequence>
<protein>
    <submittedName>
        <fullName evidence="2">GAF domain-containing protein</fullName>
    </submittedName>
</protein>
<reference evidence="2" key="1">
    <citation type="submission" date="2022-06" db="EMBL/GenBank/DDBJ databases">
        <title>New cyanobacteria of genus Symplocastrum in benthos of Lake Baikal.</title>
        <authorList>
            <person name="Sorokovikova E."/>
            <person name="Tikhonova I."/>
            <person name="Krasnopeev A."/>
            <person name="Evseev P."/>
            <person name="Gladkikh A."/>
            <person name="Belykh O."/>
        </authorList>
    </citation>
    <scope>NUCLEOTIDE SEQUENCE</scope>
    <source>
        <strain evidence="2">BBK-W-15</strain>
    </source>
</reference>
<comment type="caution">
    <text evidence="2">The sequence shown here is derived from an EMBL/GenBank/DDBJ whole genome shotgun (WGS) entry which is preliminary data.</text>
</comment>
<accession>A0AAE3GRC6</accession>
<feature type="domain" description="GAF" evidence="1">
    <location>
        <begin position="291"/>
        <end position="344"/>
    </location>
</feature>
<dbReference type="InterPro" id="IPR003018">
    <property type="entry name" value="GAF"/>
</dbReference>
<evidence type="ECO:0000259" key="1">
    <source>
        <dbReference type="Pfam" id="PF01590"/>
    </source>
</evidence>